<feature type="compositionally biased region" description="Low complexity" evidence="1">
    <location>
        <begin position="242"/>
        <end position="253"/>
    </location>
</feature>
<feature type="region of interest" description="Disordered" evidence="1">
    <location>
        <begin position="13"/>
        <end position="70"/>
    </location>
</feature>
<dbReference type="OrthoDB" id="541986at2759"/>
<dbReference type="AlphaFoldDB" id="A0A8J4FG69"/>
<accession>A0A8J4FG69</accession>
<proteinExistence type="predicted"/>
<evidence type="ECO:0000256" key="1">
    <source>
        <dbReference type="SAM" id="MobiDB-lite"/>
    </source>
</evidence>
<evidence type="ECO:0000313" key="3">
    <source>
        <dbReference type="Proteomes" id="UP000722791"/>
    </source>
</evidence>
<dbReference type="PANTHER" id="PTHR48125">
    <property type="entry name" value="LP07818P1"/>
    <property type="match status" value="1"/>
</dbReference>
<organism evidence="2 3">
    <name type="scientific">Volvox reticuliferus</name>
    <dbReference type="NCBI Taxonomy" id="1737510"/>
    <lineage>
        <taxon>Eukaryota</taxon>
        <taxon>Viridiplantae</taxon>
        <taxon>Chlorophyta</taxon>
        <taxon>core chlorophytes</taxon>
        <taxon>Chlorophyceae</taxon>
        <taxon>CS clade</taxon>
        <taxon>Chlamydomonadales</taxon>
        <taxon>Volvocaceae</taxon>
        <taxon>Volvox</taxon>
    </lineage>
</organism>
<feature type="region of interest" description="Disordered" evidence="1">
    <location>
        <begin position="493"/>
        <end position="518"/>
    </location>
</feature>
<feature type="compositionally biased region" description="Pro residues" evidence="1">
    <location>
        <begin position="38"/>
        <end position="54"/>
    </location>
</feature>
<sequence length="703" mass="73049">MLVSIQHQLRAVRSGPLSQQLSSPAARPGLVRRCAFPADPPPPPPPPRSPPPPGGDGGGAGGSGGGRVPPSGSAWLRRIVQVTAGMLGAAGVLAAALPSVLSTQWGLQHAVEVLNAKLQPPGRVEVAGAQLSWLGGNELQCVKVYDSPRGGQILLHLNKVSTSSSLWHLLTGSGSYNVVICKPWINAIYDARISDFKLVHFLEKVGFLRAPEPLSAGEQQQQQTDHPHHQQQQMLQDGWDKPGAAGPQGQPAQDRQKQKQQKHSGKLIEALGRVNSKMEMNADLRIGRMNLVVTDGLLLVPEEVRQILGPGLHVSGAIGDQELRQWAEEVGEDISWAARSAASSIGVEGGAAAISGGQVPPPPLPPPAEVVQRPGQYKPGLLQVHSDHLSGEMRIWDAADHSLLHQPATASLDLTPALSRLALGATNPVLGNVVEVRGGGRLRGTFNADGGRLPYQAATVEMEPVSLELGASAMALKLLGDLGLPDRALAAASSAATAPVTTTTATPRSPADGTDAIDADRAGPLRAVEVSRMRVHFHRNGQVRTERVDMRLGGGGNGGGGVHLVTWGSANLQRDELDFTLGVSPAPLLAALGLTAEALPSEYLLLVPVRGAVSEPRYDVAAAAVRLAQLGARQRAVQWAKQRAAGDGGGQGRLGALVSGLEALVGAARGPQELLAAIDKVIKVDMAGVPPPLPTAVGASGGG</sequence>
<dbReference type="PANTHER" id="PTHR48125:SF12">
    <property type="entry name" value="AT HOOK TRANSCRIPTION FACTOR FAMILY-RELATED"/>
    <property type="match status" value="1"/>
</dbReference>
<gene>
    <name evidence="2" type="ORF">Vretimale_5407</name>
</gene>
<dbReference type="Proteomes" id="UP000722791">
    <property type="component" value="Unassembled WGS sequence"/>
</dbReference>
<reference evidence="2" key="1">
    <citation type="journal article" date="2021" name="Proc. Natl. Acad. Sci. U.S.A.">
        <title>Three genomes in the algal genus Volvox reveal the fate of a haploid sex-determining region after a transition to homothallism.</title>
        <authorList>
            <person name="Yamamoto K."/>
            <person name="Hamaji T."/>
            <person name="Kawai-Toyooka H."/>
            <person name="Matsuzaki R."/>
            <person name="Takahashi F."/>
            <person name="Nishimura Y."/>
            <person name="Kawachi M."/>
            <person name="Noguchi H."/>
            <person name="Minakuchi Y."/>
            <person name="Umen J.G."/>
            <person name="Toyoda A."/>
            <person name="Nozaki H."/>
        </authorList>
    </citation>
    <scope>NUCLEOTIDE SEQUENCE</scope>
    <source>
        <strain evidence="2">NIES-3785</strain>
    </source>
</reference>
<feature type="compositionally biased region" description="Low complexity" evidence="1">
    <location>
        <begin position="493"/>
        <end position="511"/>
    </location>
</feature>
<evidence type="ECO:0000313" key="2">
    <source>
        <dbReference type="EMBL" id="GIM00273.1"/>
    </source>
</evidence>
<comment type="caution">
    <text evidence="2">The sequence shown here is derived from an EMBL/GenBank/DDBJ whole genome shotgun (WGS) entry which is preliminary data.</text>
</comment>
<feature type="region of interest" description="Disordered" evidence="1">
    <location>
        <begin position="214"/>
        <end position="265"/>
    </location>
</feature>
<protein>
    <submittedName>
        <fullName evidence="2">Uncharacterized protein</fullName>
    </submittedName>
</protein>
<name>A0A8J4FG69_9CHLO</name>
<dbReference type="EMBL" id="BNCQ01000007">
    <property type="protein sequence ID" value="GIM00273.1"/>
    <property type="molecule type" value="Genomic_DNA"/>
</dbReference>
<feature type="compositionally biased region" description="Gly residues" evidence="1">
    <location>
        <begin position="55"/>
        <end position="67"/>
    </location>
</feature>